<feature type="domain" description="NurA" evidence="1">
    <location>
        <begin position="97"/>
        <end position="356"/>
    </location>
</feature>
<gene>
    <name evidence="2" type="ordered locus">Cyan7425_4382</name>
</gene>
<proteinExistence type="predicted"/>
<evidence type="ECO:0000313" key="2">
    <source>
        <dbReference type="EMBL" id="ACL46692.1"/>
    </source>
</evidence>
<dbReference type="Pfam" id="PF09376">
    <property type="entry name" value="NurA"/>
    <property type="match status" value="1"/>
</dbReference>
<evidence type="ECO:0000259" key="1">
    <source>
        <dbReference type="SMART" id="SM00933"/>
    </source>
</evidence>
<dbReference type="SMART" id="SM00933">
    <property type="entry name" value="NurA"/>
    <property type="match status" value="1"/>
</dbReference>
<dbReference type="OrthoDB" id="524909at2"/>
<dbReference type="eggNOG" id="COG1630">
    <property type="taxonomic scope" value="Bacteria"/>
</dbReference>
<organism evidence="2">
    <name type="scientific">Cyanothece sp. (strain PCC 7425 / ATCC 29141)</name>
    <dbReference type="NCBI Taxonomy" id="395961"/>
    <lineage>
        <taxon>Bacteria</taxon>
        <taxon>Bacillati</taxon>
        <taxon>Cyanobacteriota</taxon>
        <taxon>Cyanophyceae</taxon>
        <taxon>Gomontiellales</taxon>
        <taxon>Cyanothecaceae</taxon>
        <taxon>Cyanothece</taxon>
    </lineage>
</organism>
<dbReference type="HOGENOM" id="CLU_694304_0_0_3"/>
<dbReference type="InterPro" id="IPR018977">
    <property type="entry name" value="NurA_domain"/>
</dbReference>
<name>B8HYN8_CYAP4</name>
<sequence length="392" mass="45253">MPLKPSQIWQLLHSKQADFRSFDQKNLQLLQRYRQTLPRLAQLSKQELTARLLEFPTLAARPLEPLGQSPNWVIPFHLLWQNREQSMEWVRDRLTGITTFAVDGSQIFPSKDISIPVALIQIGWFENPHLPLGTYEKDVWLEIMTPAELQDTHQQPADRLVNMRRFQLETERLISYIEAQSGNPGCLVFLDGALVATFAEAFDPDTRSFYVQCLLKLLRASETHQIPLVAYIDTSYASDLVGLVEQVGQLPAADFLNDAQLFAPLMEWGDRTPLFICQRGGENGHRPILRDYQEQAEAIGFTYLKTHSGYPARLEIPLWVYEAGLLERVIDWVRGEVIIGNGYPYVIETADQTAVLQMADRQTFYRILQEWAEQENLKLRFSRKMVSKVHRR</sequence>
<dbReference type="AlphaFoldDB" id="B8HYN8"/>
<dbReference type="KEGG" id="cyn:Cyan7425_4382"/>
<dbReference type="STRING" id="395961.Cyan7425_4382"/>
<accession>B8HYN8</accession>
<protein>
    <recommendedName>
        <fullName evidence="1">NurA domain-containing protein</fullName>
    </recommendedName>
</protein>
<dbReference type="EMBL" id="CP001344">
    <property type="protein sequence ID" value="ACL46692.1"/>
    <property type="molecule type" value="Genomic_DNA"/>
</dbReference>
<reference evidence="2" key="1">
    <citation type="submission" date="2009-01" db="EMBL/GenBank/DDBJ databases">
        <title>Complete sequence of chromosome Cyanothece sp. PCC 7425.</title>
        <authorList>
            <consortium name="US DOE Joint Genome Institute"/>
            <person name="Lucas S."/>
            <person name="Copeland A."/>
            <person name="Lapidus A."/>
            <person name="Glavina del Rio T."/>
            <person name="Dalin E."/>
            <person name="Tice H."/>
            <person name="Bruce D."/>
            <person name="Goodwin L."/>
            <person name="Pitluck S."/>
            <person name="Sims D."/>
            <person name="Meineke L."/>
            <person name="Brettin T."/>
            <person name="Detter J.C."/>
            <person name="Han C."/>
            <person name="Larimer F."/>
            <person name="Land M."/>
            <person name="Hauser L."/>
            <person name="Kyrpides N."/>
            <person name="Ovchinnikova G."/>
            <person name="Liberton M."/>
            <person name="Stoeckel J."/>
            <person name="Banerjee A."/>
            <person name="Singh A."/>
            <person name="Page L."/>
            <person name="Sato H."/>
            <person name="Zhao L."/>
            <person name="Sherman L."/>
            <person name="Pakrasi H."/>
            <person name="Richardson P."/>
        </authorList>
    </citation>
    <scope>NUCLEOTIDE SEQUENCE</scope>
    <source>
        <strain evidence="2">PCC 7425</strain>
    </source>
</reference>